<reference evidence="13" key="1">
    <citation type="submission" date="2018-06" db="EMBL/GenBank/DDBJ databases">
        <title>Genome assembly of Danube salmon.</title>
        <authorList>
            <person name="Macqueen D.J."/>
            <person name="Gundappa M.K."/>
        </authorList>
    </citation>
    <scope>NUCLEOTIDE SEQUENCE [LARGE SCALE GENOMIC DNA]</scope>
</reference>
<evidence type="ECO:0000256" key="4">
    <source>
        <dbReference type="ARBA" id="ARBA00022617"/>
    </source>
</evidence>
<dbReference type="GO" id="GO:0020037">
    <property type="term" value="F:heme binding"/>
    <property type="evidence" value="ECO:0007669"/>
    <property type="project" value="InterPro"/>
</dbReference>
<keyword evidence="4 10" id="KW-0349">Heme</keyword>
<evidence type="ECO:0000256" key="6">
    <source>
        <dbReference type="ARBA" id="ARBA00023002"/>
    </source>
</evidence>
<dbReference type="InterPro" id="IPR017972">
    <property type="entry name" value="Cyt_P450_CS"/>
</dbReference>
<keyword evidence="5 10" id="KW-0479">Metal-binding</keyword>
<dbReference type="GO" id="GO:0005737">
    <property type="term" value="C:cytoplasm"/>
    <property type="evidence" value="ECO:0007669"/>
    <property type="project" value="TreeGrafter"/>
</dbReference>
<dbReference type="GO" id="GO:0016020">
    <property type="term" value="C:membrane"/>
    <property type="evidence" value="ECO:0007669"/>
    <property type="project" value="UniProtKB-SubCell"/>
</dbReference>
<dbReference type="GO" id="GO:0006082">
    <property type="term" value="P:organic acid metabolic process"/>
    <property type="evidence" value="ECO:0007669"/>
    <property type="project" value="TreeGrafter"/>
</dbReference>
<evidence type="ECO:0000256" key="2">
    <source>
        <dbReference type="ARBA" id="ARBA00004370"/>
    </source>
</evidence>
<dbReference type="InterPro" id="IPR002401">
    <property type="entry name" value="Cyt_P450_E_grp-I"/>
</dbReference>
<evidence type="ECO:0000256" key="7">
    <source>
        <dbReference type="ARBA" id="ARBA00023004"/>
    </source>
</evidence>
<evidence type="ECO:0000313" key="12">
    <source>
        <dbReference type="Ensembl" id="ENSHHUP00000071521.1"/>
    </source>
</evidence>
<reference evidence="12" key="3">
    <citation type="submission" date="2025-09" db="UniProtKB">
        <authorList>
            <consortium name="Ensembl"/>
        </authorList>
    </citation>
    <scope>IDENTIFICATION</scope>
</reference>
<evidence type="ECO:0000313" key="13">
    <source>
        <dbReference type="Proteomes" id="UP000314982"/>
    </source>
</evidence>
<dbReference type="GeneTree" id="ENSGT00950000182879"/>
<sequence>VLSGYEMVKEALVNNGDSFADRPSLPLFEDIYIGSVIMSNGYPWKQQRRFALSTLRNFGLGRKSLEPSIQIEAQSMLLLSHAGKPFNPQMLINNAVSNVICCLVFGDRFEYSDDQFQTLLKTINEIMYLEGGIWAEVPGPHRRIFSGWEEVISFIKIRIQEHKKDNDPSSPRDFIDCFLNEIEKWEDDTRAGFNLENLSFCTLDIFVAGTETTSTTLYWGLLFMINYPEIQEMDAVVGSSWQPSMEDRDSMPYTDAVIHETQRMGNIILLNVSLQSIDFGRGTLQSVLFDESEWETPHTFNPAHFLDQEGKFRKRDAFRSFSLGKRVCPGEQLAKMELFLFFTSLLQRFTFSSPPGVEPSLDFKMGSTHSPKPYQLCATLR</sequence>
<dbReference type="PROSITE" id="PS00086">
    <property type="entry name" value="CYTOCHROME_P450"/>
    <property type="match status" value="1"/>
</dbReference>
<comment type="subcellular location">
    <subcellularLocation>
        <location evidence="2">Membrane</location>
    </subcellularLocation>
</comment>
<accession>A0A4W5Q2U8</accession>
<dbReference type="InterPro" id="IPR001128">
    <property type="entry name" value="Cyt_P450"/>
</dbReference>
<dbReference type="PANTHER" id="PTHR24300">
    <property type="entry name" value="CYTOCHROME P450 508A4-RELATED"/>
    <property type="match status" value="1"/>
</dbReference>
<dbReference type="Gene3D" id="1.10.630.10">
    <property type="entry name" value="Cytochrome P450"/>
    <property type="match status" value="1"/>
</dbReference>
<dbReference type="InterPro" id="IPR036396">
    <property type="entry name" value="Cyt_P450_sf"/>
</dbReference>
<evidence type="ECO:0000256" key="1">
    <source>
        <dbReference type="ARBA" id="ARBA00001971"/>
    </source>
</evidence>
<keyword evidence="13" id="KW-1185">Reference proteome</keyword>
<dbReference type="GO" id="GO:0006805">
    <property type="term" value="P:xenobiotic metabolic process"/>
    <property type="evidence" value="ECO:0007669"/>
    <property type="project" value="TreeGrafter"/>
</dbReference>
<reference evidence="12" key="2">
    <citation type="submission" date="2025-08" db="UniProtKB">
        <authorList>
            <consortium name="Ensembl"/>
        </authorList>
    </citation>
    <scope>IDENTIFICATION</scope>
</reference>
<dbReference type="Proteomes" id="UP000314982">
    <property type="component" value="Unassembled WGS sequence"/>
</dbReference>
<dbReference type="SUPFAM" id="SSF48264">
    <property type="entry name" value="Cytochrome P450"/>
    <property type="match status" value="1"/>
</dbReference>
<dbReference type="Pfam" id="PF00067">
    <property type="entry name" value="p450"/>
    <property type="match status" value="1"/>
</dbReference>
<organism evidence="12 13">
    <name type="scientific">Hucho hucho</name>
    <name type="common">huchen</name>
    <dbReference type="NCBI Taxonomy" id="62062"/>
    <lineage>
        <taxon>Eukaryota</taxon>
        <taxon>Metazoa</taxon>
        <taxon>Chordata</taxon>
        <taxon>Craniata</taxon>
        <taxon>Vertebrata</taxon>
        <taxon>Euteleostomi</taxon>
        <taxon>Actinopterygii</taxon>
        <taxon>Neopterygii</taxon>
        <taxon>Teleostei</taxon>
        <taxon>Protacanthopterygii</taxon>
        <taxon>Salmoniformes</taxon>
        <taxon>Salmonidae</taxon>
        <taxon>Salmoninae</taxon>
        <taxon>Hucho</taxon>
    </lineage>
</organism>
<feature type="binding site" description="axial binding residue" evidence="10">
    <location>
        <position position="328"/>
    </location>
    <ligand>
        <name>heme</name>
        <dbReference type="ChEBI" id="CHEBI:30413"/>
    </ligand>
    <ligandPart>
        <name>Fe</name>
        <dbReference type="ChEBI" id="CHEBI:18248"/>
    </ligandPart>
</feature>
<keyword evidence="9" id="KW-0472">Membrane</keyword>
<evidence type="ECO:0000256" key="9">
    <source>
        <dbReference type="ARBA" id="ARBA00023136"/>
    </source>
</evidence>
<proteinExistence type="inferred from homology"/>
<name>A0A4W5Q2U8_9TELE</name>
<dbReference type="PANTHER" id="PTHR24300:SF301">
    <property type="entry name" value="CYP2J25 PROTEIN-RELATED"/>
    <property type="match status" value="1"/>
</dbReference>
<dbReference type="GO" id="GO:0005506">
    <property type="term" value="F:iron ion binding"/>
    <property type="evidence" value="ECO:0007669"/>
    <property type="project" value="InterPro"/>
</dbReference>
<keyword evidence="6 11" id="KW-0560">Oxidoreductase</keyword>
<dbReference type="GO" id="GO:0016712">
    <property type="term" value="F:oxidoreductase activity, acting on paired donors, with incorporation or reduction of molecular oxygen, reduced flavin or flavoprotein as one donor, and incorporation of one atom of oxygen"/>
    <property type="evidence" value="ECO:0007669"/>
    <property type="project" value="TreeGrafter"/>
</dbReference>
<dbReference type="AlphaFoldDB" id="A0A4W5Q2U8"/>
<comment type="cofactor">
    <cofactor evidence="1 10">
        <name>heme</name>
        <dbReference type="ChEBI" id="CHEBI:30413"/>
    </cofactor>
</comment>
<dbReference type="PRINTS" id="PR00463">
    <property type="entry name" value="EP450I"/>
</dbReference>
<dbReference type="Ensembl" id="ENSHHUT00000073896.1">
    <property type="protein sequence ID" value="ENSHHUP00000071521.1"/>
    <property type="gene ID" value="ENSHHUG00000040594.1"/>
</dbReference>
<evidence type="ECO:0000256" key="5">
    <source>
        <dbReference type="ARBA" id="ARBA00022723"/>
    </source>
</evidence>
<evidence type="ECO:0000256" key="8">
    <source>
        <dbReference type="ARBA" id="ARBA00023033"/>
    </source>
</evidence>
<evidence type="ECO:0000256" key="10">
    <source>
        <dbReference type="PIRSR" id="PIRSR602401-1"/>
    </source>
</evidence>
<protein>
    <recommendedName>
        <fullName evidence="14">Cytochrome P450, family 2, subfamily P, polypeptide 6</fullName>
    </recommendedName>
</protein>
<keyword evidence="7 10" id="KW-0408">Iron</keyword>
<comment type="similarity">
    <text evidence="3 11">Belongs to the cytochrome P450 family.</text>
</comment>
<dbReference type="PRINTS" id="PR00385">
    <property type="entry name" value="P450"/>
</dbReference>
<evidence type="ECO:0008006" key="14">
    <source>
        <dbReference type="Google" id="ProtNLM"/>
    </source>
</evidence>
<keyword evidence="8 11" id="KW-0503">Monooxygenase</keyword>
<evidence type="ECO:0000256" key="3">
    <source>
        <dbReference type="ARBA" id="ARBA00010617"/>
    </source>
</evidence>
<evidence type="ECO:0000256" key="11">
    <source>
        <dbReference type="RuleBase" id="RU000461"/>
    </source>
</evidence>
<dbReference type="InterPro" id="IPR050182">
    <property type="entry name" value="Cytochrome_P450_fam2"/>
</dbReference>
<dbReference type="FunFam" id="1.10.630.10:FF:000004">
    <property type="entry name" value="cytochrome P450 2D15 isoform X1"/>
    <property type="match status" value="1"/>
</dbReference>